<name>A0A261FBJ3_9BIFI</name>
<feature type="domain" description="Peptidase C51" evidence="2">
    <location>
        <begin position="289"/>
        <end position="433"/>
    </location>
</feature>
<dbReference type="OrthoDB" id="9766277at2"/>
<dbReference type="InterPro" id="IPR007921">
    <property type="entry name" value="CHAP_dom"/>
</dbReference>
<keyword evidence="1" id="KW-0472">Membrane</keyword>
<dbReference type="PROSITE" id="PS50911">
    <property type="entry name" value="CHAP"/>
    <property type="match status" value="1"/>
</dbReference>
<protein>
    <recommendedName>
        <fullName evidence="2">Peptidase C51 domain-containing protein</fullName>
    </recommendedName>
</protein>
<accession>A0A261FBJ3</accession>
<comment type="caution">
    <text evidence="3">The sequence shown here is derived from an EMBL/GenBank/DDBJ whole genome shotgun (WGS) entry which is preliminary data.</text>
</comment>
<dbReference type="EMBL" id="MWWU01000002">
    <property type="protein sequence ID" value="OZG56527.1"/>
    <property type="molecule type" value="Genomic_DNA"/>
</dbReference>
<evidence type="ECO:0000256" key="1">
    <source>
        <dbReference type="SAM" id="Phobius"/>
    </source>
</evidence>
<dbReference type="SUPFAM" id="SSF53955">
    <property type="entry name" value="Lysozyme-like"/>
    <property type="match status" value="1"/>
</dbReference>
<evidence type="ECO:0000259" key="2">
    <source>
        <dbReference type="PROSITE" id="PS50911"/>
    </source>
</evidence>
<feature type="transmembrane region" description="Helical" evidence="1">
    <location>
        <begin position="235"/>
        <end position="255"/>
    </location>
</feature>
<gene>
    <name evidence="3" type="ORF">AEAE_1015</name>
</gene>
<dbReference type="Pfam" id="PF05257">
    <property type="entry name" value="CHAP"/>
    <property type="match status" value="1"/>
</dbReference>
<dbReference type="Gene3D" id="3.90.1720.10">
    <property type="entry name" value="endopeptidase domain like (from Nostoc punctiforme)"/>
    <property type="match status" value="1"/>
</dbReference>
<dbReference type="InterPro" id="IPR023346">
    <property type="entry name" value="Lysozyme-like_dom_sf"/>
</dbReference>
<reference evidence="3 4" key="1">
    <citation type="journal article" date="2017" name="BMC Genomics">
        <title>Comparative genomic and phylogenomic analyses of the Bifidobacteriaceae family.</title>
        <authorList>
            <person name="Lugli G.A."/>
            <person name="Milani C."/>
            <person name="Turroni F."/>
            <person name="Duranti S."/>
            <person name="Mancabelli L."/>
            <person name="Mangifesta M."/>
            <person name="Ferrario C."/>
            <person name="Modesto M."/>
            <person name="Mattarelli P."/>
            <person name="Jiri K."/>
            <person name="van Sinderen D."/>
            <person name="Ventura M."/>
        </authorList>
    </citation>
    <scope>NUCLEOTIDE SEQUENCE [LARGE SCALE GENOMIC DNA]</scope>
    <source>
        <strain evidence="3 4">LMG 21773</strain>
    </source>
</reference>
<keyword evidence="4" id="KW-1185">Reference proteome</keyword>
<evidence type="ECO:0000313" key="3">
    <source>
        <dbReference type="EMBL" id="OZG56527.1"/>
    </source>
</evidence>
<dbReference type="SUPFAM" id="SSF54001">
    <property type="entry name" value="Cysteine proteinases"/>
    <property type="match status" value="1"/>
</dbReference>
<proteinExistence type="predicted"/>
<dbReference type="Proteomes" id="UP000228976">
    <property type="component" value="Unassembled WGS sequence"/>
</dbReference>
<sequence>MVDVRSSLDLDLTSQIHLGDQLNEFSETQVSGLRSANSFVRLPDAPSASPGRVAVGVLGAAASGAAQVVNTGVKAAGLGSRALGEVSRGVNAQGASENIAAERVVEASRKVGSTAVHAPGRVVNMGGKTVKRGRDALRLYDRLTVRRLMRRAKRAGKPLKDLKLSRRELRALRRESKRAARLAAKVNRSGVKTVARASKTAVRMAQRLWVQVQRMVEQLVRLAAKAIAYIMSNPIVAAIVLGVLIFIAIVAMIFAPFAKGGDSGCGGETSVDTQVSDAEVSTVAGHHFKDTYYARGETWRLNADSPLGFAYGNCTDYVAWRLIEDEEAHPHPHNVHDKYSPHLSANGYEWGLPGRLPGWKVVKQASDIRPGDVISYQGNVDYSDPTYGHVAYIAENNGNNIRIQEYANYKYGERVFTIPHIQSEIDNGGVVVKHNAHLPAGASSDDEDASSTTVCGVEQADDDTSDVTVNHVALDPKNTDKGKYQRFALKHFAEHGWASDVDHQMDCLNALWMRESGWRTNAHNPSGAHGIPQALPGSKMGPGWEDDYRVQIKWGLGYIQGRYGNPCGAWAHSQANGWY</sequence>
<keyword evidence="1" id="KW-1133">Transmembrane helix</keyword>
<dbReference type="RefSeq" id="WP_094690038.1">
    <property type="nucleotide sequence ID" value="NZ_JACBYZ010000001.1"/>
</dbReference>
<evidence type="ECO:0000313" key="4">
    <source>
        <dbReference type="Proteomes" id="UP000228976"/>
    </source>
</evidence>
<keyword evidence="1" id="KW-0812">Transmembrane</keyword>
<organism evidence="3 4">
    <name type="scientific">Aeriscardovia aeriphila</name>
    <dbReference type="NCBI Taxonomy" id="218139"/>
    <lineage>
        <taxon>Bacteria</taxon>
        <taxon>Bacillati</taxon>
        <taxon>Actinomycetota</taxon>
        <taxon>Actinomycetes</taxon>
        <taxon>Bifidobacteriales</taxon>
        <taxon>Bifidobacteriaceae</taxon>
        <taxon>Aeriscardovia</taxon>
    </lineage>
</organism>
<dbReference type="InterPro" id="IPR038765">
    <property type="entry name" value="Papain-like_cys_pep_sf"/>
</dbReference>
<dbReference type="AlphaFoldDB" id="A0A261FBJ3"/>